<name>X1K695_9ZZZZ</name>
<dbReference type="AlphaFoldDB" id="X1K695"/>
<accession>X1K695</accession>
<feature type="non-terminal residue" evidence="1">
    <location>
        <position position="114"/>
    </location>
</feature>
<comment type="caution">
    <text evidence="1">The sequence shown here is derived from an EMBL/GenBank/DDBJ whole genome shotgun (WGS) entry which is preliminary data.</text>
</comment>
<protein>
    <submittedName>
        <fullName evidence="1">Uncharacterized protein</fullName>
    </submittedName>
</protein>
<evidence type="ECO:0000313" key="1">
    <source>
        <dbReference type="EMBL" id="GAI02078.1"/>
    </source>
</evidence>
<proteinExistence type="predicted"/>
<gene>
    <name evidence="1" type="ORF">S06H3_02641</name>
</gene>
<sequence>MAKVNAPLFSFKASGKLANALVYFGWKGLNVVRSYVVPAYKRTTAQATQRDFIKACVAKIHEAQARETWTLREEDQSAYALLGSKQPTPRTWFNTIAKLWIDCKVKLDKPIVYS</sequence>
<dbReference type="EMBL" id="BARV01000789">
    <property type="protein sequence ID" value="GAI02078.1"/>
    <property type="molecule type" value="Genomic_DNA"/>
</dbReference>
<reference evidence="1" key="1">
    <citation type="journal article" date="2014" name="Front. Microbiol.">
        <title>High frequency of phylogenetically diverse reductive dehalogenase-homologous genes in deep subseafloor sedimentary metagenomes.</title>
        <authorList>
            <person name="Kawai M."/>
            <person name="Futagami T."/>
            <person name="Toyoda A."/>
            <person name="Takaki Y."/>
            <person name="Nishi S."/>
            <person name="Hori S."/>
            <person name="Arai W."/>
            <person name="Tsubouchi T."/>
            <person name="Morono Y."/>
            <person name="Uchiyama I."/>
            <person name="Ito T."/>
            <person name="Fujiyama A."/>
            <person name="Inagaki F."/>
            <person name="Takami H."/>
        </authorList>
    </citation>
    <scope>NUCLEOTIDE SEQUENCE</scope>
    <source>
        <strain evidence="1">Expedition CK06-06</strain>
    </source>
</reference>
<organism evidence="1">
    <name type="scientific">marine sediment metagenome</name>
    <dbReference type="NCBI Taxonomy" id="412755"/>
    <lineage>
        <taxon>unclassified sequences</taxon>
        <taxon>metagenomes</taxon>
        <taxon>ecological metagenomes</taxon>
    </lineage>
</organism>